<proteinExistence type="predicted"/>
<dbReference type="AlphaFoldDB" id="A0A9D7S9M5"/>
<name>A0A9D7S9M5_9BACT</name>
<keyword evidence="1" id="KW-0732">Signal</keyword>
<feature type="signal peptide" evidence="1">
    <location>
        <begin position="1"/>
        <end position="26"/>
    </location>
</feature>
<feature type="chain" id="PRO_5038517608" evidence="1">
    <location>
        <begin position="27"/>
        <end position="328"/>
    </location>
</feature>
<organism evidence="2 3">
    <name type="scientific">Candidatus Defluviibacterium haderslevense</name>
    <dbReference type="NCBI Taxonomy" id="2981993"/>
    <lineage>
        <taxon>Bacteria</taxon>
        <taxon>Pseudomonadati</taxon>
        <taxon>Bacteroidota</taxon>
        <taxon>Saprospiria</taxon>
        <taxon>Saprospirales</taxon>
        <taxon>Saprospiraceae</taxon>
        <taxon>Candidatus Defluviibacterium</taxon>
    </lineage>
</organism>
<gene>
    <name evidence="2" type="ORF">IPO85_07995</name>
</gene>
<comment type="caution">
    <text evidence="2">The sequence shown here is derived from an EMBL/GenBank/DDBJ whole genome shotgun (WGS) entry which is preliminary data.</text>
</comment>
<reference evidence="2 3" key="1">
    <citation type="submission" date="2020-10" db="EMBL/GenBank/DDBJ databases">
        <title>Connecting structure to function with the recovery of over 1000 high-quality activated sludge metagenome-assembled genomes encoding full-length rRNA genes using long-read sequencing.</title>
        <authorList>
            <person name="Singleton C.M."/>
            <person name="Petriglieri F."/>
            <person name="Kristensen J.M."/>
            <person name="Kirkegaard R.H."/>
            <person name="Michaelsen T.Y."/>
            <person name="Andersen M.H."/>
            <person name="Karst S.M."/>
            <person name="Dueholm M.S."/>
            <person name="Nielsen P.H."/>
            <person name="Albertsen M."/>
        </authorList>
    </citation>
    <scope>NUCLEOTIDE SEQUENCE [LARGE SCALE GENOMIC DNA]</scope>
    <source>
        <strain evidence="2">Ribe_18-Q3-R11-54_BAT3C.373</strain>
    </source>
</reference>
<evidence type="ECO:0000313" key="3">
    <source>
        <dbReference type="Proteomes" id="UP000808349"/>
    </source>
</evidence>
<dbReference type="EMBL" id="JADKFW010000004">
    <property type="protein sequence ID" value="MBK9717441.1"/>
    <property type="molecule type" value="Genomic_DNA"/>
</dbReference>
<dbReference type="Proteomes" id="UP000808349">
    <property type="component" value="Unassembled WGS sequence"/>
</dbReference>
<protein>
    <submittedName>
        <fullName evidence="2">Uncharacterized protein</fullName>
    </submittedName>
</protein>
<evidence type="ECO:0000256" key="1">
    <source>
        <dbReference type="SAM" id="SignalP"/>
    </source>
</evidence>
<evidence type="ECO:0000313" key="2">
    <source>
        <dbReference type="EMBL" id="MBK9717441.1"/>
    </source>
</evidence>
<sequence length="328" mass="36528">MKTKRSLLFISIFICLNLFNKLLAQAQSGNGNQVKQSAERIQKNSVKLEETSAIIKENVEKVSSHVKEASGNYKAVIKIFEPILFFHRKKTIISNNEQPKNNIVVENPDTTKGNISPEVNPPVEEIFIPESKNYNSDGSINLGCQHHKEFGCYLDLGTGTVLDNIDAAGNSVSVDLIYTSTDYFGSAPMYAFLSPAMVKNDFFANYYFRGPAYKDQNIPIRQWDEVNESEIALTNITAAQFDKIKDNNQLLAVIKQISAFKDRLESRSTLIGKTIAVKTKMGNRDVTGLIHILDQYGTTGTNAYLKIKIKVTGLDKNGDGIPDGDLYE</sequence>
<accession>A0A9D7S9M5</accession>